<reference evidence="1 2" key="1">
    <citation type="submission" date="2014-04" db="EMBL/GenBank/DDBJ databases">
        <authorList>
            <person name="Bishop-Lilly K.A."/>
            <person name="Broomall S.M."/>
            <person name="Chain P.S."/>
            <person name="Chertkov O."/>
            <person name="Coyne S.R."/>
            <person name="Daligault H.E."/>
            <person name="Davenport K.W."/>
            <person name="Erkkila T."/>
            <person name="Frey K.G."/>
            <person name="Gibbons H.S."/>
            <person name="Gu W."/>
            <person name="Jaissle J."/>
            <person name="Johnson S.L."/>
            <person name="Koroleva G.I."/>
            <person name="Ladner J.T."/>
            <person name="Lo C.-C."/>
            <person name="Minogue T.D."/>
            <person name="Munk C."/>
            <person name="Palacios G.F."/>
            <person name="Redden C.L."/>
            <person name="Rosenzweig C.N."/>
            <person name="Scholz M.B."/>
            <person name="Teshima H."/>
            <person name="Xu Y."/>
        </authorList>
    </citation>
    <scope>NUCLEOTIDE SEQUENCE [LARGE SCALE GENOMIC DNA]</scope>
    <source>
        <strain evidence="2">gladioli</strain>
    </source>
</reference>
<dbReference type="RefSeq" id="WP_036054348.1">
    <property type="nucleotide sequence ID" value="NZ_KN150850.1"/>
</dbReference>
<protein>
    <submittedName>
        <fullName evidence="1">Uncharacterized protein</fullName>
    </submittedName>
</protein>
<dbReference type="EMBL" id="JPGG01000016">
    <property type="protein sequence ID" value="KGC15157.1"/>
    <property type="molecule type" value="Genomic_DNA"/>
</dbReference>
<gene>
    <name evidence="1" type="ORF">DM48_327</name>
</gene>
<proteinExistence type="predicted"/>
<name>A0AAW3F2U1_BURGA</name>
<sequence length="144" mass="16791">MSESKQQWDHKDVWRRRGKDFMVEISRHSSGLSREYDSEGQNRWCVYAYIYPQHPHFAKFEGPQMWQDAANMLILHGGPSLLEYPMYEGRVTSVKVGCDYHHLHDVRFTHMATAEEARRVFDDADELFDQLTRLGEDALAKAGA</sequence>
<dbReference type="Proteomes" id="UP000029590">
    <property type="component" value="Unassembled WGS sequence"/>
</dbReference>
<accession>A0AAW3F2U1</accession>
<evidence type="ECO:0000313" key="2">
    <source>
        <dbReference type="Proteomes" id="UP000029590"/>
    </source>
</evidence>
<comment type="caution">
    <text evidence="1">The sequence shown here is derived from an EMBL/GenBank/DDBJ whole genome shotgun (WGS) entry which is preliminary data.</text>
</comment>
<organism evidence="1 2">
    <name type="scientific">Burkholderia gladioli</name>
    <name type="common">Pseudomonas marginata</name>
    <name type="synonym">Phytomonas marginata</name>
    <dbReference type="NCBI Taxonomy" id="28095"/>
    <lineage>
        <taxon>Bacteria</taxon>
        <taxon>Pseudomonadati</taxon>
        <taxon>Pseudomonadota</taxon>
        <taxon>Betaproteobacteria</taxon>
        <taxon>Burkholderiales</taxon>
        <taxon>Burkholderiaceae</taxon>
        <taxon>Burkholderia</taxon>
    </lineage>
</organism>
<dbReference type="AlphaFoldDB" id="A0AAW3F2U1"/>
<evidence type="ECO:0000313" key="1">
    <source>
        <dbReference type="EMBL" id="KGC15157.1"/>
    </source>
</evidence>